<evidence type="ECO:0000256" key="5">
    <source>
        <dbReference type="ARBA" id="ARBA00022741"/>
    </source>
</evidence>
<keyword evidence="6" id="KW-0418">Kinase</keyword>
<dbReference type="InterPro" id="IPR000014">
    <property type="entry name" value="PAS"/>
</dbReference>
<evidence type="ECO:0000313" key="12">
    <source>
        <dbReference type="Proteomes" id="UP000198304"/>
    </source>
</evidence>
<dbReference type="PANTHER" id="PTHR43065:SF10">
    <property type="entry name" value="PEROXIDE STRESS-ACTIVATED HISTIDINE KINASE MAK3"/>
    <property type="match status" value="1"/>
</dbReference>
<dbReference type="EMBL" id="FZOJ01000013">
    <property type="protein sequence ID" value="SNS56882.1"/>
    <property type="molecule type" value="Genomic_DNA"/>
</dbReference>
<dbReference type="AlphaFoldDB" id="A0A239FKY5"/>
<dbReference type="SUPFAM" id="SSF55785">
    <property type="entry name" value="PYP-like sensor domain (PAS domain)"/>
    <property type="match status" value="1"/>
</dbReference>
<protein>
    <recommendedName>
        <fullName evidence="2">histidine kinase</fullName>
        <ecNumber evidence="2">2.7.13.3</ecNumber>
    </recommendedName>
</protein>
<evidence type="ECO:0000256" key="4">
    <source>
        <dbReference type="ARBA" id="ARBA00022679"/>
    </source>
</evidence>
<accession>A0A239FKY5</accession>
<dbReference type="GO" id="GO:0000155">
    <property type="term" value="F:phosphorelay sensor kinase activity"/>
    <property type="evidence" value="ECO:0007669"/>
    <property type="project" value="InterPro"/>
</dbReference>
<dbReference type="InterPro" id="IPR003661">
    <property type="entry name" value="HisK_dim/P_dom"/>
</dbReference>
<evidence type="ECO:0000256" key="3">
    <source>
        <dbReference type="ARBA" id="ARBA00022553"/>
    </source>
</evidence>
<evidence type="ECO:0000256" key="2">
    <source>
        <dbReference type="ARBA" id="ARBA00012438"/>
    </source>
</evidence>
<keyword evidence="8" id="KW-0902">Two-component regulatory system</keyword>
<dbReference type="InterPro" id="IPR005467">
    <property type="entry name" value="His_kinase_dom"/>
</dbReference>
<dbReference type="InterPro" id="IPR003594">
    <property type="entry name" value="HATPase_dom"/>
</dbReference>
<dbReference type="PRINTS" id="PR00344">
    <property type="entry name" value="BCTRLSENSOR"/>
</dbReference>
<dbReference type="Pfam" id="PF13426">
    <property type="entry name" value="PAS_9"/>
    <property type="match status" value="1"/>
</dbReference>
<proteinExistence type="predicted"/>
<dbReference type="SMART" id="SM00387">
    <property type="entry name" value="HATPase_c"/>
    <property type="match status" value="1"/>
</dbReference>
<name>A0A239FKY5_9FIRM</name>
<evidence type="ECO:0000259" key="10">
    <source>
        <dbReference type="PROSITE" id="PS50109"/>
    </source>
</evidence>
<dbReference type="CDD" id="cd13704">
    <property type="entry name" value="PBP2_HisK"/>
    <property type="match status" value="1"/>
</dbReference>
<keyword evidence="4" id="KW-0808">Transferase</keyword>
<dbReference type="CDD" id="cd00082">
    <property type="entry name" value="HisKA"/>
    <property type="match status" value="1"/>
</dbReference>
<dbReference type="InterPro" id="IPR035965">
    <property type="entry name" value="PAS-like_dom_sf"/>
</dbReference>
<dbReference type="PANTHER" id="PTHR43065">
    <property type="entry name" value="SENSOR HISTIDINE KINASE"/>
    <property type="match status" value="1"/>
</dbReference>
<dbReference type="SMART" id="SM00388">
    <property type="entry name" value="HisKA"/>
    <property type="match status" value="1"/>
</dbReference>
<dbReference type="RefSeq" id="WP_176431378.1">
    <property type="nucleotide sequence ID" value="NZ_FZOJ01000013.1"/>
</dbReference>
<evidence type="ECO:0000256" key="1">
    <source>
        <dbReference type="ARBA" id="ARBA00000085"/>
    </source>
</evidence>
<dbReference type="Pfam" id="PF02518">
    <property type="entry name" value="HATPase_c"/>
    <property type="match status" value="1"/>
</dbReference>
<organism evidence="11 12">
    <name type="scientific">Anaerovirgula multivorans</name>
    <dbReference type="NCBI Taxonomy" id="312168"/>
    <lineage>
        <taxon>Bacteria</taxon>
        <taxon>Bacillati</taxon>
        <taxon>Bacillota</taxon>
        <taxon>Clostridia</taxon>
        <taxon>Peptostreptococcales</taxon>
        <taxon>Natronincolaceae</taxon>
        <taxon>Anaerovirgula</taxon>
    </lineage>
</organism>
<dbReference type="Gene3D" id="3.30.450.20">
    <property type="entry name" value="PAS domain"/>
    <property type="match status" value="1"/>
</dbReference>
<evidence type="ECO:0000313" key="11">
    <source>
        <dbReference type="EMBL" id="SNS56882.1"/>
    </source>
</evidence>
<reference evidence="11 12" key="1">
    <citation type="submission" date="2017-06" db="EMBL/GenBank/DDBJ databases">
        <authorList>
            <person name="Kim H.J."/>
            <person name="Triplett B.A."/>
        </authorList>
    </citation>
    <scope>NUCLEOTIDE SEQUENCE [LARGE SCALE GENOMIC DNA]</scope>
    <source>
        <strain evidence="11 12">SCA</strain>
    </source>
</reference>
<dbReference type="InterPro" id="IPR001638">
    <property type="entry name" value="Solute-binding_3/MltF_N"/>
</dbReference>
<dbReference type="SUPFAM" id="SSF47384">
    <property type="entry name" value="Homodimeric domain of signal transducing histidine kinase"/>
    <property type="match status" value="1"/>
</dbReference>
<keyword evidence="9" id="KW-0812">Transmembrane</keyword>
<dbReference type="SUPFAM" id="SSF53850">
    <property type="entry name" value="Periplasmic binding protein-like II"/>
    <property type="match status" value="1"/>
</dbReference>
<sequence>MNVKKTTFVWILLVLIIYSFHIKVDALPIQTIRIAGDNNYPPYEYVDKNEIYKGFNVDIMRAIAIELGIEIEIIPMNWYQAIGALEKGEVDAIQGMTYSQQRGESFAFSDVLVVNSQAIFVLKETNYIAELQDLRGVAVGFQAKDISEEIVSSIEGIIPVAKNNQEESMEALLRGEVEAVIGNRLTGLYISQREKQFDEIKIVGEPLYATEYMAATLKGNTEVLKLLNMGIEIIKKNGTYDKIYQKWFGEIFQDKTGLWKKLLAITMLILLITIIGAVFTINWNRQLKKEVFKRTYELDKINRVLKKRKYQLEHSNRLRGKILENIIIGIITFNPNQRVSAFNKAAEKILAKKVEINKDWKDLELDKILSPTALKKVMKGEIWRENLEWDRVGSIKVYVECNLIPIRDKNDEVEGFILLLRDYSEEKHLRDIIYHADKMQSLGRLAAGLAHEIRNPLTAIKTFVDLLPNKFESLDYRKKVIEVVPKEIQRIDHLVTLLLDYARPKPRTCKFTGLRSLLNEITNLLSIHLKQKNIEFIYEIDDITLWCDEQQIQQVLVNLILNSIEAIGEKGKIVVSAMEENDEAIIKVIDNGCGIPSEALNKIFDPFFTLKPKGYGLGLAISFQLIEDNKGRIEFSSKVGEGTIATLYLSIAKGGENNESQYTYY</sequence>
<dbReference type="PROSITE" id="PS50109">
    <property type="entry name" value="HIS_KIN"/>
    <property type="match status" value="1"/>
</dbReference>
<dbReference type="EC" id="2.7.13.3" evidence="2"/>
<comment type="catalytic activity">
    <reaction evidence="1">
        <text>ATP + protein L-histidine = ADP + protein N-phospho-L-histidine.</text>
        <dbReference type="EC" id="2.7.13.3"/>
    </reaction>
</comment>
<keyword evidence="9" id="KW-0472">Membrane</keyword>
<gene>
    <name evidence="11" type="ORF">SAMN05446037_101339</name>
</gene>
<dbReference type="InterPro" id="IPR004358">
    <property type="entry name" value="Sig_transdc_His_kin-like_C"/>
</dbReference>
<keyword evidence="3" id="KW-0597">Phosphoprotein</keyword>
<dbReference type="Gene3D" id="3.30.565.10">
    <property type="entry name" value="Histidine kinase-like ATPase, C-terminal domain"/>
    <property type="match status" value="1"/>
</dbReference>
<dbReference type="SMART" id="SM00062">
    <property type="entry name" value="PBPb"/>
    <property type="match status" value="1"/>
</dbReference>
<keyword evidence="7" id="KW-0067">ATP-binding</keyword>
<evidence type="ECO:0000256" key="9">
    <source>
        <dbReference type="SAM" id="Phobius"/>
    </source>
</evidence>
<dbReference type="SUPFAM" id="SSF55874">
    <property type="entry name" value="ATPase domain of HSP90 chaperone/DNA topoisomerase II/histidine kinase"/>
    <property type="match status" value="1"/>
</dbReference>
<dbReference type="Gene3D" id="3.40.190.10">
    <property type="entry name" value="Periplasmic binding protein-like II"/>
    <property type="match status" value="2"/>
</dbReference>
<keyword evidence="5" id="KW-0547">Nucleotide-binding</keyword>
<dbReference type="Proteomes" id="UP000198304">
    <property type="component" value="Unassembled WGS sequence"/>
</dbReference>
<dbReference type="Gene3D" id="1.10.287.130">
    <property type="match status" value="1"/>
</dbReference>
<evidence type="ECO:0000256" key="7">
    <source>
        <dbReference type="ARBA" id="ARBA00022840"/>
    </source>
</evidence>
<evidence type="ECO:0000256" key="6">
    <source>
        <dbReference type="ARBA" id="ARBA00022777"/>
    </source>
</evidence>
<keyword evidence="9" id="KW-1133">Transmembrane helix</keyword>
<keyword evidence="12" id="KW-1185">Reference proteome</keyword>
<dbReference type="Pfam" id="PF00512">
    <property type="entry name" value="HisKA"/>
    <property type="match status" value="1"/>
</dbReference>
<feature type="transmembrane region" description="Helical" evidence="9">
    <location>
        <begin position="262"/>
        <end position="284"/>
    </location>
</feature>
<evidence type="ECO:0000256" key="8">
    <source>
        <dbReference type="ARBA" id="ARBA00023012"/>
    </source>
</evidence>
<feature type="domain" description="Histidine kinase" evidence="10">
    <location>
        <begin position="448"/>
        <end position="653"/>
    </location>
</feature>
<dbReference type="Pfam" id="PF00497">
    <property type="entry name" value="SBP_bac_3"/>
    <property type="match status" value="1"/>
</dbReference>
<dbReference type="InterPro" id="IPR036097">
    <property type="entry name" value="HisK_dim/P_sf"/>
</dbReference>
<dbReference type="GO" id="GO:0005524">
    <property type="term" value="F:ATP binding"/>
    <property type="evidence" value="ECO:0007669"/>
    <property type="project" value="UniProtKB-KW"/>
</dbReference>
<dbReference type="InterPro" id="IPR036890">
    <property type="entry name" value="HATPase_C_sf"/>
</dbReference>